<dbReference type="Pfam" id="PF04264">
    <property type="entry name" value="YceI"/>
    <property type="match status" value="1"/>
</dbReference>
<dbReference type="HOGENOM" id="CLU_071003_3_0_7"/>
<dbReference type="InterPro" id="IPR007372">
    <property type="entry name" value="Lipid/polyisoprenoid-bd_YceI"/>
</dbReference>
<name>Q7MQL2_WOLSU</name>
<evidence type="ECO:0000313" key="2">
    <source>
        <dbReference type="EMBL" id="CAE11204.1"/>
    </source>
</evidence>
<dbReference type="STRING" id="273121.WS2216"/>
<sequence>MIQKILLSIAALWVVSLPLSAQEYLVDKAHSYVGFSAKHLMITKVRGEFADYDSKLAFDEKKRQILALEGNIKVKSIDTQNGKRDDHLRSADFFDEAKFPVLSFKMTKFESKGEGEGKLHGDLTIKGITKPVVLKAEITGPIADMGGKKRIGIELEGKIDRREFGLTWNKALESGGVLVGEEIEIKVELQAIEG</sequence>
<protein>
    <recommendedName>
        <fullName evidence="1">Lipid/polyisoprenoid-binding YceI-like domain-containing protein</fullName>
    </recommendedName>
</protein>
<dbReference type="SUPFAM" id="SSF101874">
    <property type="entry name" value="YceI-like"/>
    <property type="match status" value="1"/>
</dbReference>
<evidence type="ECO:0000313" key="3">
    <source>
        <dbReference type="Proteomes" id="UP000000422"/>
    </source>
</evidence>
<keyword evidence="3" id="KW-1185">Reference proteome</keyword>
<dbReference type="AlphaFoldDB" id="Q7MQL2"/>
<feature type="domain" description="Lipid/polyisoprenoid-binding YceI-like" evidence="1">
    <location>
        <begin position="23"/>
        <end position="192"/>
    </location>
</feature>
<evidence type="ECO:0000259" key="1">
    <source>
        <dbReference type="SMART" id="SM00867"/>
    </source>
</evidence>
<dbReference type="PANTHER" id="PTHR34406:SF1">
    <property type="entry name" value="PROTEIN YCEI"/>
    <property type="match status" value="1"/>
</dbReference>
<dbReference type="RefSeq" id="WP_011139986.1">
    <property type="nucleotide sequence ID" value="NC_005090.1"/>
</dbReference>
<dbReference type="InterPro" id="IPR036761">
    <property type="entry name" value="TTHA0802/YceI-like_sf"/>
</dbReference>
<dbReference type="SMART" id="SM00867">
    <property type="entry name" value="YceI"/>
    <property type="match status" value="1"/>
</dbReference>
<dbReference type="Gene3D" id="2.40.128.110">
    <property type="entry name" value="Lipid/polyisoprenoid-binding, YceI-like"/>
    <property type="match status" value="1"/>
</dbReference>
<dbReference type="KEGG" id="wsu:WS2216"/>
<reference evidence="2 3" key="1">
    <citation type="journal article" date="2003" name="Proc. Natl. Acad. Sci. U.S.A.">
        <title>Complete genome sequence and analysis of Wolinella succinogenes.</title>
        <authorList>
            <person name="Baar C."/>
            <person name="Eppinger M."/>
            <person name="Raddatz G."/>
            <person name="Simon JM."/>
            <person name="Lanz C."/>
            <person name="Klimmek O."/>
            <person name="Nandakumar R."/>
            <person name="Gross R."/>
            <person name="Rosinus A."/>
            <person name="Keller H."/>
            <person name="Jagtap P."/>
            <person name="Linke B."/>
            <person name="Meyer F."/>
            <person name="Lederer H."/>
            <person name="Schuster S.C."/>
        </authorList>
    </citation>
    <scope>NUCLEOTIDE SEQUENCE [LARGE SCALE GENOMIC DNA]</scope>
    <source>
        <strain evidence="3">ATCC 29543 / DSM 1740 / CCUG 13145 / JCM 31913 / LMG 7466 / NCTC 11488 / FDC 602W</strain>
    </source>
</reference>
<dbReference type="eggNOG" id="COG2353">
    <property type="taxonomic scope" value="Bacteria"/>
</dbReference>
<organism evidence="3">
    <name type="scientific">Wolinella succinogenes (strain ATCC 29543 / DSM 1740 / CCUG 13145 / JCM 31913 / LMG 7466 / NCTC 11488 / FDC 602W)</name>
    <name type="common">Vibrio succinogenes</name>
    <dbReference type="NCBI Taxonomy" id="273121"/>
    <lineage>
        <taxon>Bacteria</taxon>
        <taxon>Pseudomonadati</taxon>
        <taxon>Campylobacterota</taxon>
        <taxon>Epsilonproteobacteria</taxon>
        <taxon>Campylobacterales</taxon>
        <taxon>Helicobacteraceae</taxon>
        <taxon>Wolinella</taxon>
    </lineage>
</organism>
<dbReference type="EMBL" id="BX571663">
    <property type="protein sequence ID" value="CAE11204.1"/>
    <property type="molecule type" value="Genomic_DNA"/>
</dbReference>
<dbReference type="PANTHER" id="PTHR34406">
    <property type="entry name" value="PROTEIN YCEI"/>
    <property type="match status" value="1"/>
</dbReference>
<dbReference type="Proteomes" id="UP000000422">
    <property type="component" value="Chromosome"/>
</dbReference>
<gene>
    <name evidence="2" type="ordered locus">WS2216</name>
</gene>
<accession>Q7MQL2</accession>
<proteinExistence type="predicted"/>